<dbReference type="RefSeq" id="WP_015752313.1">
    <property type="nucleotide sequence ID" value="NC_013223.1"/>
</dbReference>
<sequence length="340" mass="39178">MNLSIDNILDENIAYYRARKTSLVARVLINGRGSIKRRTLGGHVYVYLRRNFQGTKVETYLGPEGSLPSNRVEKKLHKIKLTIEELKKSRHALRRLGVANMNKENFSQQLKDLFQMMDDEGLWDEGLQLVGSWCFKVYQNFFQVEYFPERTIDVDFAIPIPYKGNATAIGAQLKNMGFEEEFNRKDGTISYISSDLKVEFLKPRHGDGRKESDPYIKELDIAPQALPFLNILLENPRTATIRDLGKITIPSMGAFLIHKLIVADRRRDQGKKSKDYRQAFFVAQAVLRDSSELENVGTVFQKLHKKRQRLMLKSSKHADMYVTGATEVFQEIWDALQLDV</sequence>
<evidence type="ECO:0000259" key="1">
    <source>
        <dbReference type="Pfam" id="PF12281"/>
    </source>
</evidence>
<feature type="domain" description="Nucleotidyltransferase-like" evidence="1">
    <location>
        <begin position="111"/>
        <end position="290"/>
    </location>
</feature>
<dbReference type="AlphaFoldDB" id="C8X423"/>
<evidence type="ECO:0000313" key="2">
    <source>
        <dbReference type="EMBL" id="ACV69170.1"/>
    </source>
</evidence>
<dbReference type="EMBL" id="CP001734">
    <property type="protein sequence ID" value="ACV69170.1"/>
    <property type="molecule type" value="Genomic_DNA"/>
</dbReference>
<dbReference type="KEGG" id="drt:Dret_1886"/>
<dbReference type="Pfam" id="PF12281">
    <property type="entry name" value="NTP_transf_8"/>
    <property type="match status" value="1"/>
</dbReference>
<dbReference type="HOGENOM" id="CLU_815666_0_0_7"/>
<reference evidence="3" key="1">
    <citation type="submission" date="2009-09" db="EMBL/GenBank/DDBJ databases">
        <title>The complete chromosome of Desulfohalobium retbaense DSM 5692.</title>
        <authorList>
            <consortium name="US DOE Joint Genome Institute (JGI-PGF)"/>
            <person name="Lucas S."/>
            <person name="Copeland A."/>
            <person name="Lapidus A."/>
            <person name="Glavina del Rio T."/>
            <person name="Dalin E."/>
            <person name="Tice H."/>
            <person name="Bruce D."/>
            <person name="Goodwin L."/>
            <person name="Pitluck S."/>
            <person name="Kyrpides N."/>
            <person name="Mavromatis K."/>
            <person name="Ivanova N."/>
            <person name="Mikhailova N."/>
            <person name="Munk A.C."/>
            <person name="Brettin T."/>
            <person name="Detter J.C."/>
            <person name="Han C."/>
            <person name="Tapia R."/>
            <person name="Larimer F."/>
            <person name="Land M."/>
            <person name="Hauser L."/>
            <person name="Markowitz V."/>
            <person name="Cheng J.-F."/>
            <person name="Hugenholtz P."/>
            <person name="Woyke T."/>
            <person name="Wu D."/>
            <person name="Spring S."/>
            <person name="Klenk H.-P."/>
            <person name="Eisen J.A."/>
        </authorList>
    </citation>
    <scope>NUCLEOTIDE SEQUENCE [LARGE SCALE GENOMIC DNA]</scope>
    <source>
        <strain evidence="3">DSM 5692</strain>
    </source>
</reference>
<organism evidence="2 3">
    <name type="scientific">Desulfohalobium retbaense (strain ATCC 49708 / DSM 5692 / JCM 16813 / HR100)</name>
    <dbReference type="NCBI Taxonomy" id="485915"/>
    <lineage>
        <taxon>Bacteria</taxon>
        <taxon>Pseudomonadati</taxon>
        <taxon>Thermodesulfobacteriota</taxon>
        <taxon>Desulfovibrionia</taxon>
        <taxon>Desulfovibrionales</taxon>
        <taxon>Desulfohalobiaceae</taxon>
        <taxon>Desulfohalobium</taxon>
    </lineage>
</organism>
<protein>
    <recommendedName>
        <fullName evidence="1">Nucleotidyltransferase-like domain-containing protein</fullName>
    </recommendedName>
</protein>
<dbReference type="Proteomes" id="UP000001052">
    <property type="component" value="Chromosome"/>
</dbReference>
<keyword evidence="3" id="KW-1185">Reference proteome</keyword>
<evidence type="ECO:0000313" key="3">
    <source>
        <dbReference type="Proteomes" id="UP000001052"/>
    </source>
</evidence>
<accession>C8X423</accession>
<reference evidence="2 3" key="2">
    <citation type="journal article" date="2010" name="Stand. Genomic Sci.">
        <title>Complete genome sequence of Desulfohalobium retbaense type strain (HR(100)).</title>
        <authorList>
            <person name="Spring S."/>
            <person name="Nolan M."/>
            <person name="Lapidus A."/>
            <person name="Glavina Del Rio T."/>
            <person name="Copeland A."/>
            <person name="Tice H."/>
            <person name="Cheng J.F."/>
            <person name="Lucas S."/>
            <person name="Land M."/>
            <person name="Chen F."/>
            <person name="Bruce D."/>
            <person name="Goodwin L."/>
            <person name="Pitluck S."/>
            <person name="Ivanova N."/>
            <person name="Mavromatis K."/>
            <person name="Mikhailova N."/>
            <person name="Pati A."/>
            <person name="Chen A."/>
            <person name="Palaniappan K."/>
            <person name="Hauser L."/>
            <person name="Chang Y.J."/>
            <person name="Jeffries C.D."/>
            <person name="Munk C."/>
            <person name="Kiss H."/>
            <person name="Chain P."/>
            <person name="Han C."/>
            <person name="Brettin T."/>
            <person name="Detter J.C."/>
            <person name="Schuler E."/>
            <person name="Goker M."/>
            <person name="Rohde M."/>
            <person name="Bristow J."/>
            <person name="Eisen J.A."/>
            <person name="Markowitz V."/>
            <person name="Hugenholtz P."/>
            <person name="Kyrpides N.C."/>
            <person name="Klenk H.P."/>
        </authorList>
    </citation>
    <scope>NUCLEOTIDE SEQUENCE [LARGE SCALE GENOMIC DNA]</scope>
    <source>
        <strain evidence="2 3">DSM 5692</strain>
    </source>
</reference>
<dbReference type="OrthoDB" id="5444289at2"/>
<dbReference type="eggNOG" id="COG5397">
    <property type="taxonomic scope" value="Bacteria"/>
</dbReference>
<gene>
    <name evidence="2" type="ordered locus">Dret_1886</name>
</gene>
<proteinExistence type="predicted"/>
<name>C8X423_DESRD</name>
<dbReference type="InterPro" id="IPR058575">
    <property type="entry name" value="NTP_transf_8_dom"/>
</dbReference>